<evidence type="ECO:0000259" key="6">
    <source>
        <dbReference type="SMART" id="SM00967"/>
    </source>
</evidence>
<dbReference type="OMA" id="FLKFHKY"/>
<keyword evidence="3" id="KW-0489">Methyltransferase</keyword>
<evidence type="ECO:0000256" key="5">
    <source>
        <dbReference type="SAM" id="MobiDB-lite"/>
    </source>
</evidence>
<dbReference type="PANTHER" id="PTHR43191">
    <property type="entry name" value="RRNA METHYLTRANSFERASE 3"/>
    <property type="match status" value="1"/>
</dbReference>
<dbReference type="Proteomes" id="UP000265120">
    <property type="component" value="Chromosome 4"/>
</dbReference>
<dbReference type="SUPFAM" id="SSF75217">
    <property type="entry name" value="alpha/beta knot"/>
    <property type="match status" value="1"/>
</dbReference>
<accession>A0A3P8W0W7</accession>
<dbReference type="RefSeq" id="XP_008307695.1">
    <property type="nucleotide sequence ID" value="XM_008309473.3"/>
</dbReference>
<reference evidence="7 8" key="1">
    <citation type="journal article" date="2014" name="Nat. Genet.">
        <title>Whole-genome sequence of a flatfish provides insights into ZW sex chromosome evolution and adaptation to a benthic lifestyle.</title>
        <authorList>
            <person name="Chen S."/>
            <person name="Zhang G."/>
            <person name="Shao C."/>
            <person name="Huang Q."/>
            <person name="Liu G."/>
            <person name="Zhang P."/>
            <person name="Song W."/>
            <person name="An N."/>
            <person name="Chalopin D."/>
            <person name="Volff J.N."/>
            <person name="Hong Y."/>
            <person name="Li Q."/>
            <person name="Sha Z."/>
            <person name="Zhou H."/>
            <person name="Xie M."/>
            <person name="Yu Q."/>
            <person name="Liu Y."/>
            <person name="Xiang H."/>
            <person name="Wang N."/>
            <person name="Wu K."/>
            <person name="Yang C."/>
            <person name="Zhou Q."/>
            <person name="Liao X."/>
            <person name="Yang L."/>
            <person name="Hu Q."/>
            <person name="Zhang J."/>
            <person name="Meng L."/>
            <person name="Jin L."/>
            <person name="Tian Y."/>
            <person name="Lian J."/>
            <person name="Yang J."/>
            <person name="Miao G."/>
            <person name="Liu S."/>
            <person name="Liang Z."/>
            <person name="Yan F."/>
            <person name="Li Y."/>
            <person name="Sun B."/>
            <person name="Zhang H."/>
            <person name="Zhang J."/>
            <person name="Zhu Y."/>
            <person name="Du M."/>
            <person name="Zhao Y."/>
            <person name="Schartl M."/>
            <person name="Tang Q."/>
            <person name="Wang J."/>
        </authorList>
    </citation>
    <scope>NUCLEOTIDE SEQUENCE</scope>
</reference>
<dbReference type="InterPro" id="IPR001537">
    <property type="entry name" value="SpoU_MeTrfase"/>
</dbReference>
<dbReference type="CDD" id="cd18106">
    <property type="entry name" value="SpoU-like_RNMTL1"/>
    <property type="match status" value="1"/>
</dbReference>
<dbReference type="Ensembl" id="ENSCSET00000021441.1">
    <property type="protein sequence ID" value="ENSCSEP00000021168.1"/>
    <property type="gene ID" value="ENSCSEG00000013521.1"/>
</dbReference>
<dbReference type="InParanoid" id="A0A3P8W0W7"/>
<dbReference type="InterPro" id="IPR029028">
    <property type="entry name" value="Alpha/beta_knot_MTases"/>
</dbReference>
<evidence type="ECO:0000313" key="7">
    <source>
        <dbReference type="Ensembl" id="ENSCSEP00000021168.1"/>
    </source>
</evidence>
<dbReference type="InterPro" id="IPR013123">
    <property type="entry name" value="SpoU_subst-bd"/>
</dbReference>
<dbReference type="GeneTree" id="ENSGT00940000166642"/>
<dbReference type="GO" id="GO:0008173">
    <property type="term" value="F:RNA methyltransferase activity"/>
    <property type="evidence" value="ECO:0007669"/>
    <property type="project" value="InterPro"/>
</dbReference>
<evidence type="ECO:0000256" key="4">
    <source>
        <dbReference type="ARBA" id="ARBA00022679"/>
    </source>
</evidence>
<keyword evidence="8" id="KW-1185">Reference proteome</keyword>
<evidence type="ECO:0000256" key="1">
    <source>
        <dbReference type="ARBA" id="ARBA00007228"/>
    </source>
</evidence>
<dbReference type="OrthoDB" id="270651at2759"/>
<dbReference type="InterPro" id="IPR029064">
    <property type="entry name" value="Ribosomal_eL30-like_sf"/>
</dbReference>
<comment type="similarity">
    <text evidence="1">Belongs to the class IV-like SAM-binding methyltransferase superfamily. RNA methyltransferase TrmH family.</text>
</comment>
<feature type="region of interest" description="Disordered" evidence="5">
    <location>
        <begin position="54"/>
        <end position="112"/>
    </location>
</feature>
<dbReference type="Pfam" id="PF22435">
    <property type="entry name" value="MRM3-like_sub_bind"/>
    <property type="match status" value="1"/>
</dbReference>
<keyword evidence="2" id="KW-0698">rRNA processing</keyword>
<feature type="region of interest" description="Disordered" evidence="5">
    <location>
        <begin position="346"/>
        <end position="367"/>
    </location>
</feature>
<proteinExistence type="inferred from homology"/>
<reference evidence="7" key="3">
    <citation type="submission" date="2025-09" db="UniProtKB">
        <authorList>
            <consortium name="Ensembl"/>
        </authorList>
    </citation>
    <scope>IDENTIFICATION</scope>
</reference>
<dbReference type="CTD" id="550390"/>
<dbReference type="GeneID" id="103378301"/>
<dbReference type="Gene3D" id="3.40.1280.10">
    <property type="match status" value="1"/>
</dbReference>
<dbReference type="GO" id="GO:0005737">
    <property type="term" value="C:cytoplasm"/>
    <property type="evidence" value="ECO:0007669"/>
    <property type="project" value="UniProtKB-ARBA"/>
</dbReference>
<dbReference type="SUPFAM" id="SSF55315">
    <property type="entry name" value="L30e-like"/>
    <property type="match status" value="1"/>
</dbReference>
<dbReference type="GO" id="GO:0003723">
    <property type="term" value="F:RNA binding"/>
    <property type="evidence" value="ECO:0007669"/>
    <property type="project" value="InterPro"/>
</dbReference>
<name>A0A3P8W0W7_CYNSE</name>
<evidence type="ECO:0000256" key="2">
    <source>
        <dbReference type="ARBA" id="ARBA00022552"/>
    </source>
</evidence>
<evidence type="ECO:0000313" key="8">
    <source>
        <dbReference type="Proteomes" id="UP000265120"/>
    </source>
</evidence>
<dbReference type="FunCoup" id="A0A3P8W0W7">
    <property type="interactions" value="66"/>
</dbReference>
<organism evidence="7 8">
    <name type="scientific">Cynoglossus semilaevis</name>
    <name type="common">Tongue sole</name>
    <dbReference type="NCBI Taxonomy" id="244447"/>
    <lineage>
        <taxon>Eukaryota</taxon>
        <taxon>Metazoa</taxon>
        <taxon>Chordata</taxon>
        <taxon>Craniata</taxon>
        <taxon>Vertebrata</taxon>
        <taxon>Euteleostomi</taxon>
        <taxon>Actinopterygii</taxon>
        <taxon>Neopterygii</taxon>
        <taxon>Teleostei</taxon>
        <taxon>Neoteleostei</taxon>
        <taxon>Acanthomorphata</taxon>
        <taxon>Carangaria</taxon>
        <taxon>Pleuronectiformes</taxon>
        <taxon>Pleuronectoidei</taxon>
        <taxon>Cynoglossidae</taxon>
        <taxon>Cynoglossinae</taxon>
        <taxon>Cynoglossus</taxon>
    </lineage>
</organism>
<dbReference type="Gene3D" id="3.30.1330.30">
    <property type="match status" value="1"/>
</dbReference>
<dbReference type="GO" id="GO:0006364">
    <property type="term" value="P:rRNA processing"/>
    <property type="evidence" value="ECO:0007669"/>
    <property type="project" value="UniProtKB-KW"/>
</dbReference>
<protein>
    <submittedName>
        <fullName evidence="7">Mitochondrial rRNA methyltransferase 3a</fullName>
    </submittedName>
</protein>
<dbReference type="Pfam" id="PF00588">
    <property type="entry name" value="SpoU_methylase"/>
    <property type="match status" value="2"/>
</dbReference>
<feature type="domain" description="RNA 2-O ribose methyltransferase substrate binding" evidence="6">
    <location>
        <begin position="151"/>
        <end position="222"/>
    </location>
</feature>
<evidence type="ECO:0000256" key="3">
    <source>
        <dbReference type="ARBA" id="ARBA00022603"/>
    </source>
</evidence>
<dbReference type="InterPro" id="IPR053888">
    <property type="entry name" value="MRM3-like_sub_bind"/>
</dbReference>
<dbReference type="PANTHER" id="PTHR43191:SF2">
    <property type="entry name" value="RRNA METHYLTRANSFERASE 3, MITOCHONDRIAL"/>
    <property type="match status" value="1"/>
</dbReference>
<reference evidence="7" key="2">
    <citation type="submission" date="2025-08" db="UniProtKB">
        <authorList>
            <consortium name="Ensembl"/>
        </authorList>
    </citation>
    <scope>IDENTIFICATION</scope>
</reference>
<keyword evidence="4" id="KW-0808">Transferase</keyword>
<dbReference type="InterPro" id="IPR029026">
    <property type="entry name" value="tRNA_m1G_MTases_N"/>
</dbReference>
<dbReference type="AlphaFoldDB" id="A0A3P8W0W7"/>
<feature type="compositionally biased region" description="Basic and acidic residues" evidence="5">
    <location>
        <begin position="81"/>
        <end position="100"/>
    </location>
</feature>
<dbReference type="STRING" id="244447.ENSCSEP00000021168"/>
<dbReference type="KEGG" id="csem:103378301"/>
<dbReference type="SMART" id="SM00967">
    <property type="entry name" value="SpoU_sub_bind"/>
    <property type="match status" value="1"/>
</dbReference>
<dbReference type="InterPro" id="IPR051259">
    <property type="entry name" value="rRNA_Methyltransferase"/>
</dbReference>
<sequence length="462" mass="51543">MAVHMSPAFRLLLTTKNVFLRRNCVVYSVEQIRSVRALRRKPIRVLFPEKEAETTRNQSKSVVERKSKERRAEPKVLSSSAEKETRSWREETSAPKERTQENSVKYALSSGSNHGPEGLCFEKASPGDKRLARLVSVARSRTFREQQGKILLEGQRLICDALDAGANPQMVFFSMVDRLRELPLDKLKRATLVKVKFEEIKIWSDVVAPQGVIAIFSRPQPSRLKFSGAPHSVPLTLICDNIRDPGNLGTMLRCAAAAGCHRVLLTKGCVDAWEPKVLRAAMGAHFRLPVYTNVDWQNIREHLPEHVTVHVADNSCSRDTPPETDINTSHKSAKAGDYGWVSTRRSYRNDDQSASDSESESEDEVQGLSLPRVAPKLYYENWAQKPTALVVGGETHGLSLESVELAEQTDGRRLYIPVAPDVDSLNSAMAASILLFEGRKQLLSDTQTSVKKRTSRAGVQSS</sequence>
<dbReference type="GO" id="GO:0032259">
    <property type="term" value="P:methylation"/>
    <property type="evidence" value="ECO:0007669"/>
    <property type="project" value="UniProtKB-KW"/>
</dbReference>
<feature type="compositionally biased region" description="Basic and acidic residues" evidence="5">
    <location>
        <begin position="62"/>
        <end position="74"/>
    </location>
</feature>
<feature type="region of interest" description="Disordered" evidence="5">
    <location>
        <begin position="313"/>
        <end position="333"/>
    </location>
</feature>